<sequence>MTRRITISLPDDVATYVERTQGNTSGFIAGILRRKMRADSLRAGWAERGYLVTEEDVERTRERLAALPPISDEQHARNLEWLRQFDDDGAAAA</sequence>
<keyword evidence="2" id="KW-1185">Reference proteome</keyword>
<name>A0A1A8ZP70_9ACTN</name>
<reference evidence="2" key="1">
    <citation type="submission" date="2016-06" db="EMBL/GenBank/DDBJ databases">
        <authorList>
            <person name="Varghese N."/>
            <person name="Submissions Spin"/>
        </authorList>
    </citation>
    <scope>NUCLEOTIDE SEQUENCE [LARGE SCALE GENOMIC DNA]</scope>
    <source>
        <strain evidence="2">DSM 44815</strain>
    </source>
</reference>
<dbReference type="OrthoDB" id="3388568at2"/>
<dbReference type="STRING" id="261654.GA0070611_3102"/>
<dbReference type="EMBL" id="LT594323">
    <property type="protein sequence ID" value="SBT45658.1"/>
    <property type="molecule type" value="Genomic_DNA"/>
</dbReference>
<dbReference type="PATRIC" id="fig|261654.4.peg.3154"/>
<evidence type="ECO:0000313" key="2">
    <source>
        <dbReference type="Proteomes" id="UP000199385"/>
    </source>
</evidence>
<gene>
    <name evidence="1" type="ORF">GA0070611_3102</name>
</gene>
<organism evidence="1 2">
    <name type="scientific">Micromonospora auratinigra</name>
    <dbReference type="NCBI Taxonomy" id="261654"/>
    <lineage>
        <taxon>Bacteria</taxon>
        <taxon>Bacillati</taxon>
        <taxon>Actinomycetota</taxon>
        <taxon>Actinomycetes</taxon>
        <taxon>Micromonosporales</taxon>
        <taxon>Micromonosporaceae</taxon>
        <taxon>Micromonospora</taxon>
    </lineage>
</organism>
<dbReference type="Proteomes" id="UP000199385">
    <property type="component" value="Chromosome I"/>
</dbReference>
<evidence type="ECO:0000313" key="1">
    <source>
        <dbReference type="EMBL" id="SBT45658.1"/>
    </source>
</evidence>
<protein>
    <submittedName>
        <fullName evidence="1">Uncharacterized protein</fullName>
    </submittedName>
</protein>
<proteinExistence type="predicted"/>
<dbReference type="RefSeq" id="WP_091664651.1">
    <property type="nucleotide sequence ID" value="NZ_LT594323.1"/>
</dbReference>
<accession>A0A1A8ZP70</accession>
<dbReference type="AlphaFoldDB" id="A0A1A8ZP70"/>